<dbReference type="EMBL" id="VYYT01000112">
    <property type="protein sequence ID" value="KAK2769285.1"/>
    <property type="molecule type" value="Genomic_DNA"/>
</dbReference>
<protein>
    <submittedName>
        <fullName evidence="1">Uncharacterized protein</fullName>
    </submittedName>
</protein>
<reference evidence="1" key="1">
    <citation type="submission" date="2023-02" db="EMBL/GenBank/DDBJ databases">
        <title>Colletotrichum kahawae CIFC_Que2 genome sequencing and assembly.</title>
        <authorList>
            <person name="Baroncelli R."/>
        </authorList>
    </citation>
    <scope>NUCLEOTIDE SEQUENCE</scope>
    <source>
        <strain evidence="1">CIFC_Que2</strain>
    </source>
</reference>
<name>A0AAE0DB88_COLKA</name>
<dbReference type="Proteomes" id="UP001281614">
    <property type="component" value="Unassembled WGS sequence"/>
</dbReference>
<accession>A0AAE0DB88</accession>
<evidence type="ECO:0000313" key="1">
    <source>
        <dbReference type="EMBL" id="KAK2769285.1"/>
    </source>
</evidence>
<gene>
    <name evidence="1" type="ORF">CKAH01_00892</name>
</gene>
<organism evidence="1 2">
    <name type="scientific">Colletotrichum kahawae</name>
    <name type="common">Coffee berry disease fungus</name>
    <dbReference type="NCBI Taxonomy" id="34407"/>
    <lineage>
        <taxon>Eukaryota</taxon>
        <taxon>Fungi</taxon>
        <taxon>Dikarya</taxon>
        <taxon>Ascomycota</taxon>
        <taxon>Pezizomycotina</taxon>
        <taxon>Sordariomycetes</taxon>
        <taxon>Hypocreomycetidae</taxon>
        <taxon>Glomerellales</taxon>
        <taxon>Glomerellaceae</taxon>
        <taxon>Colletotrichum</taxon>
        <taxon>Colletotrichum gloeosporioides species complex</taxon>
    </lineage>
</organism>
<comment type="caution">
    <text evidence="1">The sequence shown here is derived from an EMBL/GenBank/DDBJ whole genome shotgun (WGS) entry which is preliminary data.</text>
</comment>
<sequence>MERMLILIMVSQPAAPAERRALEAAAGWFLTVGEGSAGYVHLAMHDAAETAVPEICTASTTCSAVISSPVGRGLDLKKKTRRRGHPSVLAVHATPIKRILTCVDILDDRQGTEFEAREESGPGILTNSLEWCRSQSWPSAELRLAPDVADGPVRGCIAEQSRAEQQMPPARLSSEVLLRLSAGAAAARQW</sequence>
<evidence type="ECO:0000313" key="2">
    <source>
        <dbReference type="Proteomes" id="UP001281614"/>
    </source>
</evidence>
<dbReference type="AlphaFoldDB" id="A0AAE0DB88"/>
<proteinExistence type="predicted"/>
<keyword evidence="2" id="KW-1185">Reference proteome</keyword>